<dbReference type="InterPro" id="IPR029044">
    <property type="entry name" value="Nucleotide-diphossugar_trans"/>
</dbReference>
<sequence>MENKGLVSVIVPCYNMGKVLFRLIDSILEQTYKKIELITIDDGSTDNTREVILSYDRLLKNAGISLKYVYQENQGLGGAVNTGLKYFTGEYLCWPDADDFLAKDSIKIRKEFLDSHPDYNLVRSDAYLFDEHNLESPKGYITGKKRNRFRECGLFEDYILEKDIIFCPGCHMVRSSAFLNVNPQREIYPAKRGQNYQMLLPLLYECKFAFIDLPLYNYVIYKNSMSRGDDTFEKCIIRCDGIKEILFETLNRISMPIEKRREYYQMVQDKYLHIKCDLAFHYNLKNEFYLYFFLLKRRGVINMTEVLKRYIINIPILIKPVYFMKKAIRNVGY</sequence>
<dbReference type="SUPFAM" id="SSF53448">
    <property type="entry name" value="Nucleotide-diphospho-sugar transferases"/>
    <property type="match status" value="1"/>
</dbReference>
<dbReference type="Pfam" id="PF00535">
    <property type="entry name" value="Glycos_transf_2"/>
    <property type="match status" value="1"/>
</dbReference>
<dbReference type="GO" id="GO:0016758">
    <property type="term" value="F:hexosyltransferase activity"/>
    <property type="evidence" value="ECO:0007669"/>
    <property type="project" value="UniProtKB-ARBA"/>
</dbReference>
<dbReference type="InterPro" id="IPR001173">
    <property type="entry name" value="Glyco_trans_2-like"/>
</dbReference>
<reference evidence="2 3" key="1">
    <citation type="submission" date="2018-08" db="EMBL/GenBank/DDBJ databases">
        <title>A genome reference for cultivated species of the human gut microbiota.</title>
        <authorList>
            <person name="Zou Y."/>
            <person name="Xue W."/>
            <person name="Luo G."/>
        </authorList>
    </citation>
    <scope>NUCLEOTIDE SEQUENCE [LARGE SCALE GENOMIC DNA]</scope>
    <source>
        <strain evidence="2 3">AF14-32</strain>
    </source>
</reference>
<dbReference type="CDD" id="cd00761">
    <property type="entry name" value="Glyco_tranf_GTA_type"/>
    <property type="match status" value="1"/>
</dbReference>
<dbReference type="Proteomes" id="UP000283850">
    <property type="component" value="Unassembled WGS sequence"/>
</dbReference>
<evidence type="ECO:0000313" key="3">
    <source>
        <dbReference type="Proteomes" id="UP000283850"/>
    </source>
</evidence>
<dbReference type="Gene3D" id="3.90.550.10">
    <property type="entry name" value="Spore Coat Polysaccharide Biosynthesis Protein SpsA, Chain A"/>
    <property type="match status" value="1"/>
</dbReference>
<keyword evidence="2" id="KW-0808">Transferase</keyword>
<proteinExistence type="predicted"/>
<protein>
    <submittedName>
        <fullName evidence="2">Glycosyltransferase family 2 protein</fullName>
    </submittedName>
</protein>
<accession>A0A412Y694</accession>
<dbReference type="AlphaFoldDB" id="A0A412Y694"/>
<gene>
    <name evidence="2" type="ORF">DWW10_13580</name>
</gene>
<evidence type="ECO:0000259" key="1">
    <source>
        <dbReference type="Pfam" id="PF00535"/>
    </source>
</evidence>
<organism evidence="2 3">
    <name type="scientific">Bacteroides intestinalis</name>
    <dbReference type="NCBI Taxonomy" id="329854"/>
    <lineage>
        <taxon>Bacteria</taxon>
        <taxon>Pseudomonadati</taxon>
        <taxon>Bacteroidota</taxon>
        <taxon>Bacteroidia</taxon>
        <taxon>Bacteroidales</taxon>
        <taxon>Bacteroidaceae</taxon>
        <taxon>Bacteroides</taxon>
    </lineage>
</organism>
<comment type="caution">
    <text evidence="2">The sequence shown here is derived from an EMBL/GenBank/DDBJ whole genome shotgun (WGS) entry which is preliminary data.</text>
</comment>
<dbReference type="RefSeq" id="WP_022394088.1">
    <property type="nucleotide sequence ID" value="NZ_QRZF01000008.1"/>
</dbReference>
<dbReference type="EMBL" id="QRZF01000008">
    <property type="protein sequence ID" value="RGV52977.1"/>
    <property type="molecule type" value="Genomic_DNA"/>
</dbReference>
<evidence type="ECO:0000313" key="2">
    <source>
        <dbReference type="EMBL" id="RGV52977.1"/>
    </source>
</evidence>
<dbReference type="PANTHER" id="PTHR22916">
    <property type="entry name" value="GLYCOSYLTRANSFERASE"/>
    <property type="match status" value="1"/>
</dbReference>
<dbReference type="PANTHER" id="PTHR22916:SF3">
    <property type="entry name" value="UDP-GLCNAC:BETAGAL BETA-1,3-N-ACETYLGLUCOSAMINYLTRANSFERASE-LIKE PROTEIN 1"/>
    <property type="match status" value="1"/>
</dbReference>
<name>A0A412Y694_9BACE</name>
<feature type="domain" description="Glycosyltransferase 2-like" evidence="1">
    <location>
        <begin position="8"/>
        <end position="178"/>
    </location>
</feature>